<dbReference type="PATRIC" id="fig|80852.17.peg.3831"/>
<dbReference type="EMBL" id="LN554847">
    <property type="protein sequence ID" value="CED57650.1"/>
    <property type="molecule type" value="Genomic_DNA"/>
</dbReference>
<dbReference type="KEGG" id="awd:AWOD_II_1031"/>
<organism evidence="1 2">
    <name type="scientific">Aliivibrio wodanis</name>
    <dbReference type="NCBI Taxonomy" id="80852"/>
    <lineage>
        <taxon>Bacteria</taxon>
        <taxon>Pseudomonadati</taxon>
        <taxon>Pseudomonadota</taxon>
        <taxon>Gammaproteobacteria</taxon>
        <taxon>Vibrionales</taxon>
        <taxon>Vibrionaceae</taxon>
        <taxon>Aliivibrio</taxon>
    </lineage>
</organism>
<reference evidence="2" key="1">
    <citation type="submission" date="2014-09" db="EMBL/GenBank/DDBJ databases">
        <authorList>
            <person name="Hjerde E."/>
        </authorList>
    </citation>
    <scope>NUCLEOTIDE SEQUENCE [LARGE SCALE GENOMIC DNA]</scope>
    <source>
        <strain evidence="2">06/09/139</strain>
    </source>
</reference>
<accession>A0A090I799</accession>
<dbReference type="AlphaFoldDB" id="A0A090I799"/>
<gene>
    <name evidence="1" type="ORF">AWOD_II_1031</name>
</gene>
<dbReference type="HOGENOM" id="CLU_902068_0_0_6"/>
<name>A0A090I799_9GAMM</name>
<dbReference type="GeneID" id="28543287"/>
<proteinExistence type="predicted"/>
<dbReference type="Proteomes" id="UP000032427">
    <property type="component" value="Chromosome 2"/>
</dbReference>
<evidence type="ECO:0000313" key="1">
    <source>
        <dbReference type="EMBL" id="CED57650.1"/>
    </source>
</evidence>
<protein>
    <submittedName>
        <fullName evidence="1">Uncharacterized protein</fullName>
    </submittedName>
</protein>
<dbReference type="OrthoDB" id="9870865at2"/>
<keyword evidence="2" id="KW-1185">Reference proteome</keyword>
<sequence>MPTCTNQGCNIELSWTISQKGLELPDRIERFKIFEVKAALQKILSEALNGKKMPTINNNITINALCPDCWTEQARIWGDVRTYAAARAKTDVTGVYMQVESPAFFTFEKPDPASILSCLIHEMMHIWSHNSCGLQDYNRTLNVDWDEAAADLFGYLVFKEYYKSQGKKYITPYNEYAKCIGSAKDSAKVQFSRKFFWNKLVSQSDLHIDKKPLSGDFPEKLIIKLSELRAATPEIPESLIKDKLAEYLASNMLYPTMANCFFFGPQAIPESWGQNFNSFVSSKGIKQLLNLSQTFPPYDGNNKAHDIS</sequence>
<evidence type="ECO:0000313" key="2">
    <source>
        <dbReference type="Proteomes" id="UP000032427"/>
    </source>
</evidence>